<keyword evidence="3" id="KW-1185">Reference proteome</keyword>
<feature type="region of interest" description="Disordered" evidence="1">
    <location>
        <begin position="1"/>
        <end position="23"/>
    </location>
</feature>
<feature type="compositionally biased region" description="Basic and acidic residues" evidence="1">
    <location>
        <begin position="166"/>
        <end position="179"/>
    </location>
</feature>
<evidence type="ECO:0000313" key="2">
    <source>
        <dbReference type="EMBL" id="KAF2707678.1"/>
    </source>
</evidence>
<dbReference type="OrthoDB" id="3778648at2759"/>
<reference evidence="2" key="1">
    <citation type="journal article" date="2020" name="Stud. Mycol.">
        <title>101 Dothideomycetes genomes: a test case for predicting lifestyles and emergence of pathogens.</title>
        <authorList>
            <person name="Haridas S."/>
            <person name="Albert R."/>
            <person name="Binder M."/>
            <person name="Bloem J."/>
            <person name="Labutti K."/>
            <person name="Salamov A."/>
            <person name="Andreopoulos B."/>
            <person name="Baker S."/>
            <person name="Barry K."/>
            <person name="Bills G."/>
            <person name="Bluhm B."/>
            <person name="Cannon C."/>
            <person name="Castanera R."/>
            <person name="Culley D."/>
            <person name="Daum C."/>
            <person name="Ezra D."/>
            <person name="Gonzalez J."/>
            <person name="Henrissat B."/>
            <person name="Kuo A."/>
            <person name="Liang C."/>
            <person name="Lipzen A."/>
            <person name="Lutzoni F."/>
            <person name="Magnuson J."/>
            <person name="Mondo S."/>
            <person name="Nolan M."/>
            <person name="Ohm R."/>
            <person name="Pangilinan J."/>
            <person name="Park H.-J."/>
            <person name="Ramirez L."/>
            <person name="Alfaro M."/>
            <person name="Sun H."/>
            <person name="Tritt A."/>
            <person name="Yoshinaga Y."/>
            <person name="Zwiers L.-H."/>
            <person name="Turgeon B."/>
            <person name="Goodwin S."/>
            <person name="Spatafora J."/>
            <person name="Crous P."/>
            <person name="Grigoriev I."/>
        </authorList>
    </citation>
    <scope>NUCLEOTIDE SEQUENCE</scope>
    <source>
        <strain evidence="2">CBS 279.74</strain>
    </source>
</reference>
<dbReference type="AlphaFoldDB" id="A0A6G1K4E4"/>
<accession>A0A6G1K4E4</accession>
<feature type="compositionally biased region" description="Low complexity" evidence="1">
    <location>
        <begin position="150"/>
        <end position="165"/>
    </location>
</feature>
<name>A0A6G1K4E4_9PLEO</name>
<dbReference type="Proteomes" id="UP000799428">
    <property type="component" value="Unassembled WGS sequence"/>
</dbReference>
<dbReference type="EMBL" id="MU005773">
    <property type="protein sequence ID" value="KAF2707678.1"/>
    <property type="molecule type" value="Genomic_DNA"/>
</dbReference>
<evidence type="ECO:0000313" key="3">
    <source>
        <dbReference type="Proteomes" id="UP000799428"/>
    </source>
</evidence>
<sequence length="190" mass="21529">MSARSESSVNKSRRDATLPMARLSEKNLRMHNATCHKKTTYLQKNIDEDTNRNMEYKSYRQLFDEAADWEDTDSDMHDGEIAIRRAASLDALKVYAGAFTSLQADSCVRMEKDMLDESGTWFCDMDQLDLGQLASDMVHVQVTLDDTKGSSIGSPSPSSDTLSVSRYEEVKSTRKEGTKNRKRTGVVRRR</sequence>
<feature type="compositionally biased region" description="Basic residues" evidence="1">
    <location>
        <begin position="180"/>
        <end position="190"/>
    </location>
</feature>
<feature type="compositionally biased region" description="Polar residues" evidence="1">
    <location>
        <begin position="1"/>
        <end position="10"/>
    </location>
</feature>
<organism evidence="2 3">
    <name type="scientific">Pleomassaria siparia CBS 279.74</name>
    <dbReference type="NCBI Taxonomy" id="1314801"/>
    <lineage>
        <taxon>Eukaryota</taxon>
        <taxon>Fungi</taxon>
        <taxon>Dikarya</taxon>
        <taxon>Ascomycota</taxon>
        <taxon>Pezizomycotina</taxon>
        <taxon>Dothideomycetes</taxon>
        <taxon>Pleosporomycetidae</taxon>
        <taxon>Pleosporales</taxon>
        <taxon>Pleomassariaceae</taxon>
        <taxon>Pleomassaria</taxon>
    </lineage>
</organism>
<gene>
    <name evidence="2" type="ORF">K504DRAFT_492330</name>
</gene>
<protein>
    <submittedName>
        <fullName evidence="2">Uncharacterized protein</fullName>
    </submittedName>
</protein>
<feature type="region of interest" description="Disordered" evidence="1">
    <location>
        <begin position="146"/>
        <end position="190"/>
    </location>
</feature>
<evidence type="ECO:0000256" key="1">
    <source>
        <dbReference type="SAM" id="MobiDB-lite"/>
    </source>
</evidence>
<proteinExistence type="predicted"/>